<protein>
    <submittedName>
        <fullName evidence="1">Uncharacterized protein</fullName>
    </submittedName>
</protein>
<comment type="caution">
    <text evidence="1">The sequence shown here is derived from an EMBL/GenBank/DDBJ whole genome shotgun (WGS) entry which is preliminary data.</text>
</comment>
<organism evidence="1 2">
    <name type="scientific">Enterococcus wangshanyuanii</name>
    <dbReference type="NCBI Taxonomy" id="2005703"/>
    <lineage>
        <taxon>Bacteria</taxon>
        <taxon>Bacillati</taxon>
        <taxon>Bacillota</taxon>
        <taxon>Bacilli</taxon>
        <taxon>Lactobacillales</taxon>
        <taxon>Enterococcaceae</taxon>
        <taxon>Enterococcus</taxon>
    </lineage>
</organism>
<sequence length="213" mass="24196">MILYQVTKNFEDISRQKTGECFSYDKKDYAAFDEEPTGNAIKNYGLINRVEGSSEMILKSVKPTKTSPDDRKVRVYLRNWDENNPWAVLTGGAVKGNTSVRMEVDYLFDFKGLKIVGHETFSGKYKISEVISGASICVESTKEAAVKKAKELLDTKMPDDYIKKIKAIAPYYGMSCLMTSAVNVVRDNTLMGNKRYIKKYNRRTRGKKFAFGK</sequence>
<proteinExistence type="predicted"/>
<gene>
    <name evidence="1" type="ORF">GCM10011573_12580</name>
</gene>
<dbReference type="EMBL" id="BMKI01000002">
    <property type="protein sequence ID" value="GGC84425.1"/>
    <property type="molecule type" value="Genomic_DNA"/>
</dbReference>
<dbReference type="RefSeq" id="WP_088269087.1">
    <property type="nucleotide sequence ID" value="NZ_BMKI01000002.1"/>
</dbReference>
<evidence type="ECO:0000313" key="2">
    <source>
        <dbReference type="Proteomes" id="UP000630615"/>
    </source>
</evidence>
<name>A0ABQ1NUP3_9ENTE</name>
<reference evidence="2" key="1">
    <citation type="journal article" date="2019" name="Int. J. Syst. Evol. Microbiol.">
        <title>The Global Catalogue of Microorganisms (GCM) 10K type strain sequencing project: providing services to taxonomists for standard genome sequencing and annotation.</title>
        <authorList>
            <consortium name="The Broad Institute Genomics Platform"/>
            <consortium name="The Broad Institute Genome Sequencing Center for Infectious Disease"/>
            <person name="Wu L."/>
            <person name="Ma J."/>
        </authorList>
    </citation>
    <scope>NUCLEOTIDE SEQUENCE [LARGE SCALE GENOMIC DNA]</scope>
    <source>
        <strain evidence="2">CGMCC 1.15942</strain>
    </source>
</reference>
<evidence type="ECO:0000313" key="1">
    <source>
        <dbReference type="EMBL" id="GGC84425.1"/>
    </source>
</evidence>
<accession>A0ABQ1NUP3</accession>
<keyword evidence="2" id="KW-1185">Reference proteome</keyword>
<dbReference type="Proteomes" id="UP000630615">
    <property type="component" value="Unassembled WGS sequence"/>
</dbReference>